<dbReference type="AlphaFoldDB" id="A0A1Q2KYR0"/>
<evidence type="ECO:0000313" key="11">
    <source>
        <dbReference type="EMBL" id="AQQ53348.1"/>
    </source>
</evidence>
<dbReference type="Proteomes" id="UP000188184">
    <property type="component" value="Chromosome"/>
</dbReference>
<comment type="similarity">
    <text evidence="2">In the N-terminal section; belongs to the transposase 2 family.</text>
</comment>
<dbReference type="InterPro" id="IPR010095">
    <property type="entry name" value="Cas12f1-like_TNB"/>
</dbReference>
<dbReference type="InterPro" id="IPR001959">
    <property type="entry name" value="Transposase"/>
</dbReference>
<dbReference type="GO" id="GO:0003677">
    <property type="term" value="F:DNA binding"/>
    <property type="evidence" value="ECO:0007669"/>
    <property type="project" value="UniProtKB-KW"/>
</dbReference>
<keyword evidence="4" id="KW-0479">Metal-binding</keyword>
<organism evidence="11 12">
    <name type="scientific">Planococcus lenghuensis</name>
    <dbReference type="NCBI Taxonomy" id="2213202"/>
    <lineage>
        <taxon>Bacteria</taxon>
        <taxon>Bacillati</taxon>
        <taxon>Bacillota</taxon>
        <taxon>Bacilli</taxon>
        <taxon>Bacillales</taxon>
        <taxon>Caryophanaceae</taxon>
        <taxon>Planococcus</taxon>
    </lineage>
</organism>
<dbReference type="GO" id="GO:0006310">
    <property type="term" value="P:DNA recombination"/>
    <property type="evidence" value="ECO:0007669"/>
    <property type="project" value="UniProtKB-KW"/>
</dbReference>
<dbReference type="GO" id="GO:0032196">
    <property type="term" value="P:transposition"/>
    <property type="evidence" value="ECO:0007669"/>
    <property type="project" value="UniProtKB-KW"/>
</dbReference>
<keyword evidence="6" id="KW-0238">DNA-binding</keyword>
<evidence type="ECO:0000259" key="8">
    <source>
        <dbReference type="Pfam" id="PF01385"/>
    </source>
</evidence>
<name>A0A1Q2KYR0_9BACL</name>
<sequence length="445" mass="50892">MAADKKGRHIKGTKKQLPDGWITGAFRYAIFPTDEQKQCLEMAFGCERKVYNEYVAGLYDHLEAVGFSGGFLTYRVPNYTTITQRYDFLDRSTDSFVYNDAKIRFQAAIKKYNETYGTRPLHYKKSVQKKMKAGYVPSLQDVKGLPKFHSKKQGGFSYTTNQTNGNIRIEPRDGATFLRIPKFPEGIPVRLHRELPADGLVKKVTLKREGTRYLASISVDYPFEKAPLKETVLAANMTALDYSQSGLYVDSDGKKAGYPRFHELIGKRQRRLNKSLARMKERAMKDENGQPVYSKNYRQTVVHYQKTMAKAANQRNDFLHKRSHQITNDYDAIVVEDLDLTNLAQCLKLGKKLHDNGFGMFRGMLKYKAERKGKHYIVADRFFPSSKLCSACGHKKERLRLSERTYACESCHAELDRDHNAALNLKNYGIHALLDTGFLADPVSN</sequence>
<proteinExistence type="inferred from homology"/>
<evidence type="ECO:0000256" key="2">
    <source>
        <dbReference type="ARBA" id="ARBA00011044"/>
    </source>
</evidence>
<gene>
    <name evidence="11" type="ORF">B0X71_09825</name>
</gene>
<dbReference type="InterPro" id="IPR051399">
    <property type="entry name" value="RNA-guided_DNA_endo/Transpos"/>
</dbReference>
<dbReference type="KEGG" id="pmar:B0X71_09825"/>
<evidence type="ECO:0000256" key="7">
    <source>
        <dbReference type="ARBA" id="ARBA00023172"/>
    </source>
</evidence>
<feature type="domain" description="Probable transposase IS891/IS1136/IS1341" evidence="8">
    <location>
        <begin position="229"/>
        <end position="345"/>
    </location>
</feature>
<keyword evidence="5" id="KW-0862">Zinc</keyword>
<dbReference type="Pfam" id="PF07282">
    <property type="entry name" value="Cas12f1-like_TNB"/>
    <property type="match status" value="1"/>
</dbReference>
<evidence type="ECO:0000259" key="10">
    <source>
        <dbReference type="Pfam" id="PF12323"/>
    </source>
</evidence>
<dbReference type="EMBL" id="CP019640">
    <property type="protein sequence ID" value="AQQ53348.1"/>
    <property type="molecule type" value="Genomic_DNA"/>
</dbReference>
<dbReference type="Pfam" id="PF01385">
    <property type="entry name" value="OrfB_IS605"/>
    <property type="match status" value="1"/>
</dbReference>
<dbReference type="RefSeq" id="WP_198038564.1">
    <property type="nucleotide sequence ID" value="NZ_CP019640.1"/>
</dbReference>
<evidence type="ECO:0000313" key="12">
    <source>
        <dbReference type="Proteomes" id="UP000188184"/>
    </source>
</evidence>
<comment type="similarity">
    <text evidence="1">In the C-terminal section; belongs to the transposase 35 family.</text>
</comment>
<feature type="domain" description="Cas12f1-like TNB" evidence="9">
    <location>
        <begin position="358"/>
        <end position="425"/>
    </location>
</feature>
<evidence type="ECO:0000256" key="3">
    <source>
        <dbReference type="ARBA" id="ARBA00022578"/>
    </source>
</evidence>
<evidence type="ECO:0008006" key="13">
    <source>
        <dbReference type="Google" id="ProtNLM"/>
    </source>
</evidence>
<keyword evidence="3" id="KW-0815">Transposition</keyword>
<dbReference type="GO" id="GO:0046872">
    <property type="term" value="F:metal ion binding"/>
    <property type="evidence" value="ECO:0007669"/>
    <property type="project" value="UniProtKB-KW"/>
</dbReference>
<evidence type="ECO:0000256" key="6">
    <source>
        <dbReference type="ARBA" id="ARBA00023125"/>
    </source>
</evidence>
<evidence type="ECO:0000256" key="5">
    <source>
        <dbReference type="ARBA" id="ARBA00022833"/>
    </source>
</evidence>
<reference evidence="11 12" key="1">
    <citation type="submission" date="2017-02" db="EMBL/GenBank/DDBJ databases">
        <title>The complete genomic sequence of a novel cold adapted crude oil-degrading bacterium Planococcus qaidamina Y42.</title>
        <authorList>
            <person name="Yang R."/>
        </authorList>
    </citation>
    <scope>NUCLEOTIDE SEQUENCE [LARGE SCALE GENOMIC DNA]</scope>
    <source>
        <strain evidence="11 12">Y42</strain>
    </source>
</reference>
<feature type="domain" description="Transposase putative helix-turn-helix" evidence="10">
    <location>
        <begin position="25"/>
        <end position="56"/>
    </location>
</feature>
<evidence type="ECO:0000256" key="1">
    <source>
        <dbReference type="ARBA" id="ARBA00008761"/>
    </source>
</evidence>
<dbReference type="InterPro" id="IPR021027">
    <property type="entry name" value="Transposase_put_HTH"/>
</dbReference>
<keyword evidence="7" id="KW-0233">DNA recombination</keyword>
<protein>
    <recommendedName>
        <fullName evidence="13">Transposase</fullName>
    </recommendedName>
</protein>
<dbReference type="Pfam" id="PF12323">
    <property type="entry name" value="HTH_OrfB_IS605"/>
    <property type="match status" value="1"/>
</dbReference>
<accession>A0A1Q2KYR0</accession>
<dbReference type="NCBIfam" id="TIGR01766">
    <property type="entry name" value="IS200/IS605 family accessory protein TnpB-like domain"/>
    <property type="match status" value="1"/>
</dbReference>
<evidence type="ECO:0000256" key="4">
    <source>
        <dbReference type="ARBA" id="ARBA00022723"/>
    </source>
</evidence>
<dbReference type="PANTHER" id="PTHR30405:SF25">
    <property type="entry name" value="RNA-GUIDED DNA ENDONUCLEASE INSQ-RELATED"/>
    <property type="match status" value="1"/>
</dbReference>
<dbReference type="PANTHER" id="PTHR30405">
    <property type="entry name" value="TRANSPOSASE"/>
    <property type="match status" value="1"/>
</dbReference>
<dbReference type="NCBIfam" id="NF040570">
    <property type="entry name" value="guided_TnpB"/>
    <property type="match status" value="1"/>
</dbReference>
<evidence type="ECO:0000259" key="9">
    <source>
        <dbReference type="Pfam" id="PF07282"/>
    </source>
</evidence>
<keyword evidence="12" id="KW-1185">Reference proteome</keyword>